<organism evidence="4 5">
    <name type="scientific">Winkia neuii</name>
    <dbReference type="NCBI Taxonomy" id="33007"/>
    <lineage>
        <taxon>Bacteria</taxon>
        <taxon>Bacillati</taxon>
        <taxon>Actinomycetota</taxon>
        <taxon>Actinomycetes</taxon>
        <taxon>Actinomycetales</taxon>
        <taxon>Actinomycetaceae</taxon>
        <taxon>Winkia</taxon>
    </lineage>
</organism>
<evidence type="ECO:0000259" key="2">
    <source>
        <dbReference type="Pfam" id="PF01757"/>
    </source>
</evidence>
<dbReference type="Pfam" id="PF19040">
    <property type="entry name" value="SGNH"/>
    <property type="match status" value="1"/>
</dbReference>
<dbReference type="PANTHER" id="PTHR23028:SF53">
    <property type="entry name" value="ACYL_TRANSF_3 DOMAIN-CONTAINING PROTEIN"/>
    <property type="match status" value="1"/>
</dbReference>
<keyword evidence="4" id="KW-0808">Transferase</keyword>
<reference evidence="4 5" key="1">
    <citation type="submission" date="2017-12" db="EMBL/GenBank/DDBJ databases">
        <title>Phylogenetic diversity of female urinary microbiome.</title>
        <authorList>
            <person name="Thomas-White K."/>
            <person name="Wolfe A.J."/>
        </authorList>
    </citation>
    <scope>NUCLEOTIDE SEQUENCE [LARGE SCALE GENOMIC DNA]</scope>
    <source>
        <strain evidence="4 5">UMB0402</strain>
    </source>
</reference>
<dbReference type="GO" id="GO:0016020">
    <property type="term" value="C:membrane"/>
    <property type="evidence" value="ECO:0007669"/>
    <property type="project" value="TreeGrafter"/>
</dbReference>
<feature type="domain" description="SGNH" evidence="3">
    <location>
        <begin position="467"/>
        <end position="684"/>
    </location>
</feature>
<evidence type="ECO:0000313" key="4">
    <source>
        <dbReference type="EMBL" id="PKY72820.1"/>
    </source>
</evidence>
<keyword evidence="1" id="KW-0472">Membrane</keyword>
<keyword evidence="1" id="KW-1133">Transmembrane helix</keyword>
<feature type="transmembrane region" description="Helical" evidence="1">
    <location>
        <begin position="83"/>
        <end position="102"/>
    </location>
</feature>
<dbReference type="Proteomes" id="UP000235122">
    <property type="component" value="Unassembled WGS sequence"/>
</dbReference>
<dbReference type="RefSeq" id="WP_070454408.1">
    <property type="nucleotide sequence ID" value="NZ_JASOXK010000002.1"/>
</dbReference>
<dbReference type="InterPro" id="IPR050879">
    <property type="entry name" value="Acyltransferase_3"/>
</dbReference>
<proteinExistence type="predicted"/>
<feature type="transmembrane region" description="Helical" evidence="1">
    <location>
        <begin position="182"/>
        <end position="200"/>
    </location>
</feature>
<dbReference type="PANTHER" id="PTHR23028">
    <property type="entry name" value="ACETYLTRANSFERASE"/>
    <property type="match status" value="1"/>
</dbReference>
<keyword evidence="4" id="KW-0012">Acyltransferase</keyword>
<dbReference type="STRING" id="33007.HMPREF3198_01413"/>
<evidence type="ECO:0000313" key="5">
    <source>
        <dbReference type="Proteomes" id="UP000235122"/>
    </source>
</evidence>
<keyword evidence="1" id="KW-0812">Transmembrane</keyword>
<sequence length="694" mass="76858">MKQASTHPAITSAGKFRTELHGLRAVSILMVVVYHVWIGRVSGGIDIFLLISSYLLMQTFLRRIDRGGPLNVVQYCLKAFRRLMPPAVITILATLALVFFFYPPERLRGALAEAFSSAAYYENWYLAFTSADYYANKDQVSPFQHFWSLSIQGQIFLAWPILILLTVWVARKIKVRERTALWVVYGTIFVCSLAWSVYLTNANQTYAYFSTFTRLWEFAMGALFALALPPFERRFNFGPNYEGDPSYINRLVRAVVAWVAFIAILLCGVIWDVQGGFPGFMALWPTTGALLVIAAGRTYLPWAADRLLSTRPLQYLGDISYSLYLVHWPLLITLTVTAKDGHPGWLRKIAVLVGAIAAAGLITKFVDAPIRYSKWLNQKRRRSVTVIAVAAVVGLLPISGASIYLDGKIKKAEARAHLNNPGAAILITGKNPPSKAQILPLKTELSGDWVGLSNEDCNAKWSPADKHLADVCQSEPVADPKKNVVLIGNSRLQQYSGMIAQAAPKLGWQLFGFYFGGCTFMGGDPSKASREDEKVCLENNAKLQKYVLEKKPDLVIFEDTYLPKDGKEQLPPNIAQAAQKFTSAGIDVLGIRDMPRLKEQPLTCLADKSVDQCSFAASKLFADPSPAAGLPQEVSGPGRYYQIDPIPWICPGGTCRPIVGNIYTMQDTNHISGTYSRSMGALFVREVQNLGLTN</sequence>
<feature type="transmembrane region" description="Helical" evidence="1">
    <location>
        <begin position="251"/>
        <end position="271"/>
    </location>
</feature>
<feature type="transmembrane region" description="Helical" evidence="1">
    <location>
        <begin position="44"/>
        <end position="62"/>
    </location>
</feature>
<feature type="transmembrane region" description="Helical" evidence="1">
    <location>
        <begin position="384"/>
        <end position="405"/>
    </location>
</feature>
<dbReference type="EMBL" id="PKKO01000002">
    <property type="protein sequence ID" value="PKY72820.1"/>
    <property type="molecule type" value="Genomic_DNA"/>
</dbReference>
<dbReference type="GO" id="GO:0009103">
    <property type="term" value="P:lipopolysaccharide biosynthetic process"/>
    <property type="evidence" value="ECO:0007669"/>
    <property type="project" value="TreeGrafter"/>
</dbReference>
<feature type="transmembrane region" description="Helical" evidence="1">
    <location>
        <begin position="344"/>
        <end position="363"/>
    </location>
</feature>
<feature type="transmembrane region" description="Helical" evidence="1">
    <location>
        <begin position="277"/>
        <end position="300"/>
    </location>
</feature>
<dbReference type="Pfam" id="PF01757">
    <property type="entry name" value="Acyl_transf_3"/>
    <property type="match status" value="1"/>
</dbReference>
<name>A0A2I1INX5_9ACTO</name>
<gene>
    <name evidence="4" type="ORF">CYJ19_04060</name>
</gene>
<accession>A0A2I1INX5</accession>
<protein>
    <submittedName>
        <fullName evidence="4">Acyltransferase</fullName>
    </submittedName>
</protein>
<dbReference type="InterPro" id="IPR002656">
    <property type="entry name" value="Acyl_transf_3_dom"/>
</dbReference>
<comment type="caution">
    <text evidence="4">The sequence shown here is derived from an EMBL/GenBank/DDBJ whole genome shotgun (WGS) entry which is preliminary data.</text>
</comment>
<feature type="transmembrane region" description="Helical" evidence="1">
    <location>
        <begin position="151"/>
        <end position="170"/>
    </location>
</feature>
<dbReference type="InterPro" id="IPR043968">
    <property type="entry name" value="SGNH"/>
</dbReference>
<dbReference type="GO" id="GO:0016747">
    <property type="term" value="F:acyltransferase activity, transferring groups other than amino-acyl groups"/>
    <property type="evidence" value="ECO:0007669"/>
    <property type="project" value="InterPro"/>
</dbReference>
<keyword evidence="5" id="KW-1185">Reference proteome</keyword>
<evidence type="ECO:0000256" key="1">
    <source>
        <dbReference type="SAM" id="Phobius"/>
    </source>
</evidence>
<feature type="transmembrane region" description="Helical" evidence="1">
    <location>
        <begin position="206"/>
        <end position="231"/>
    </location>
</feature>
<dbReference type="AlphaFoldDB" id="A0A2I1INX5"/>
<feature type="transmembrane region" description="Helical" evidence="1">
    <location>
        <begin position="321"/>
        <end position="338"/>
    </location>
</feature>
<feature type="domain" description="Acyltransferase 3" evidence="2">
    <location>
        <begin position="19"/>
        <end position="363"/>
    </location>
</feature>
<evidence type="ECO:0000259" key="3">
    <source>
        <dbReference type="Pfam" id="PF19040"/>
    </source>
</evidence>
<feature type="transmembrane region" description="Helical" evidence="1">
    <location>
        <begin position="21"/>
        <end position="38"/>
    </location>
</feature>